<feature type="domain" description="J" evidence="1">
    <location>
        <begin position="326"/>
        <end position="399"/>
    </location>
</feature>
<protein>
    <recommendedName>
        <fullName evidence="1">J domain-containing protein</fullName>
    </recommendedName>
</protein>
<dbReference type="EMBL" id="JACVVK020000295">
    <property type="protein sequence ID" value="KAK7479791.1"/>
    <property type="molecule type" value="Genomic_DNA"/>
</dbReference>
<comment type="caution">
    <text evidence="2">The sequence shown here is derived from an EMBL/GenBank/DDBJ whole genome shotgun (WGS) entry which is preliminary data.</text>
</comment>
<evidence type="ECO:0000313" key="3">
    <source>
        <dbReference type="Proteomes" id="UP001519460"/>
    </source>
</evidence>
<dbReference type="AlphaFoldDB" id="A0ABD0JYS5"/>
<organism evidence="2 3">
    <name type="scientific">Batillaria attramentaria</name>
    <dbReference type="NCBI Taxonomy" id="370345"/>
    <lineage>
        <taxon>Eukaryota</taxon>
        <taxon>Metazoa</taxon>
        <taxon>Spiralia</taxon>
        <taxon>Lophotrochozoa</taxon>
        <taxon>Mollusca</taxon>
        <taxon>Gastropoda</taxon>
        <taxon>Caenogastropoda</taxon>
        <taxon>Sorbeoconcha</taxon>
        <taxon>Cerithioidea</taxon>
        <taxon>Batillariidae</taxon>
        <taxon>Batillaria</taxon>
    </lineage>
</organism>
<dbReference type="InterPro" id="IPR001623">
    <property type="entry name" value="DnaJ_domain"/>
</dbReference>
<evidence type="ECO:0000259" key="1">
    <source>
        <dbReference type="PROSITE" id="PS50076"/>
    </source>
</evidence>
<dbReference type="Proteomes" id="UP001519460">
    <property type="component" value="Unassembled WGS sequence"/>
</dbReference>
<keyword evidence="3" id="KW-1185">Reference proteome</keyword>
<name>A0ABD0JYS5_9CAEN</name>
<gene>
    <name evidence="2" type="ORF">BaRGS_00028971</name>
</gene>
<dbReference type="InterPro" id="IPR036869">
    <property type="entry name" value="J_dom_sf"/>
</dbReference>
<proteinExistence type="predicted"/>
<dbReference type="Gene3D" id="1.10.287.110">
    <property type="entry name" value="DnaJ domain"/>
    <property type="match status" value="1"/>
</dbReference>
<dbReference type="PROSITE" id="PS50076">
    <property type="entry name" value="DNAJ_2"/>
    <property type="match status" value="1"/>
</dbReference>
<sequence>MSSTQTLSESSRLRELGNEAYRRVTDDVSPSVQLVGLQQALNSYDKALAKATNDTDRSSACKNMAMTNWKMAKAKVALDSDRQVVTLYFRDALRCFRDAREYGTGRTWEWLDNLASAGIRCWDDFRERVEQLPYENRIRELERLVGYIVDDVTMAREYLEIANTYFNSSVMALGERNYRQSLNLLAECGFPLNEARRLFSRDPSHMRECELLEEDIFIQTCVAESIQARMSGEELLVLVTQNEEDLNIDMVWEVVDWFRRAAMLTREHDLEQEVLKMKDRAKKCLTRVLELANTMEDVDKLTKKFNEATKIEFLKFVYTTYPPKDKRHKLGDVPDDTERYEVQKLYRKAAIHYHPDRVKEDEHGVEWKALTGEITKLITSHYEYFKGLDDKVKDEKDEN</sequence>
<reference evidence="2 3" key="1">
    <citation type="journal article" date="2023" name="Sci. Data">
        <title>Genome assembly of the Korean intertidal mud-creeper Batillaria attramentaria.</title>
        <authorList>
            <person name="Patra A.K."/>
            <person name="Ho P.T."/>
            <person name="Jun S."/>
            <person name="Lee S.J."/>
            <person name="Kim Y."/>
            <person name="Won Y.J."/>
        </authorList>
    </citation>
    <scope>NUCLEOTIDE SEQUENCE [LARGE SCALE GENOMIC DNA]</scope>
    <source>
        <strain evidence="2">Wonlab-2016</strain>
    </source>
</reference>
<evidence type="ECO:0000313" key="2">
    <source>
        <dbReference type="EMBL" id="KAK7479791.1"/>
    </source>
</evidence>
<dbReference type="SUPFAM" id="SSF46565">
    <property type="entry name" value="Chaperone J-domain"/>
    <property type="match status" value="1"/>
</dbReference>
<accession>A0ABD0JYS5</accession>